<dbReference type="CDD" id="cd00190">
    <property type="entry name" value="Tryp_SPc"/>
    <property type="match status" value="1"/>
</dbReference>
<dbReference type="KEGG" id="amex:103021803"/>
<dbReference type="Proteomes" id="UP000752171">
    <property type="component" value="Unassembled WGS sequence"/>
</dbReference>
<reference evidence="9 12" key="1">
    <citation type="submission" date="2021-07" db="EMBL/GenBank/DDBJ databases">
        <authorList>
            <person name="Imarazene B."/>
            <person name="Zahm M."/>
            <person name="Klopp C."/>
            <person name="Cabau C."/>
            <person name="Beille S."/>
            <person name="Jouanno E."/>
            <person name="Castinel A."/>
            <person name="Lluch J."/>
            <person name="Gil L."/>
            <person name="Kuchtly C."/>
            <person name="Lopez Roques C."/>
            <person name="Donnadieu C."/>
            <person name="Parrinello H."/>
            <person name="Journot L."/>
            <person name="Du K."/>
            <person name="Schartl M."/>
            <person name="Retaux S."/>
            <person name="Guiguen Y."/>
        </authorList>
    </citation>
    <scope>NUCLEOTIDE SEQUENCE [LARGE SCALE GENOMIC DNA]</scope>
    <source>
        <strain evidence="9">Pach_M1</strain>
        <tissue evidence="9">Testis</tissue>
    </source>
</reference>
<dbReference type="PROSITE" id="PS00135">
    <property type="entry name" value="TRYPSIN_SER"/>
    <property type="match status" value="1"/>
</dbReference>
<evidence type="ECO:0000256" key="1">
    <source>
        <dbReference type="ARBA" id="ARBA00022670"/>
    </source>
</evidence>
<feature type="transmembrane region" description="Helical" evidence="7">
    <location>
        <begin position="84"/>
        <end position="105"/>
    </location>
</feature>
<reference evidence="10" key="2">
    <citation type="submission" date="2025-05" db="UniProtKB">
        <authorList>
            <consortium name="Ensembl"/>
        </authorList>
    </citation>
    <scope>IDENTIFICATION</scope>
</reference>
<dbReference type="EMBL" id="JAICCE010000018">
    <property type="protein sequence ID" value="KAG9264832.1"/>
    <property type="molecule type" value="Genomic_DNA"/>
</dbReference>
<dbReference type="InterPro" id="IPR001190">
    <property type="entry name" value="SRCR"/>
</dbReference>
<protein>
    <submittedName>
        <fullName evidence="9 10">Transmembrane protease serine 13-like</fullName>
    </submittedName>
</protein>
<keyword evidence="5" id="KW-0325">Glycoprotein</keyword>
<dbReference type="GO" id="GO:0006508">
    <property type="term" value="P:proteolysis"/>
    <property type="evidence" value="ECO:0007669"/>
    <property type="project" value="UniProtKB-KW"/>
</dbReference>
<dbReference type="InterPro" id="IPR036055">
    <property type="entry name" value="LDL_receptor-like_sf"/>
</dbReference>
<organism evidence="10 11">
    <name type="scientific">Astyanax mexicanus</name>
    <name type="common">Blind cave fish</name>
    <name type="synonym">Astyanax fasciatus mexicanus</name>
    <dbReference type="NCBI Taxonomy" id="7994"/>
    <lineage>
        <taxon>Eukaryota</taxon>
        <taxon>Metazoa</taxon>
        <taxon>Chordata</taxon>
        <taxon>Craniata</taxon>
        <taxon>Vertebrata</taxon>
        <taxon>Euteleostomi</taxon>
        <taxon>Actinopterygii</taxon>
        <taxon>Neopterygii</taxon>
        <taxon>Teleostei</taxon>
        <taxon>Ostariophysi</taxon>
        <taxon>Characiformes</taxon>
        <taxon>Characoidei</taxon>
        <taxon>Acestrorhamphidae</taxon>
        <taxon>Acestrorhamphinae</taxon>
        <taxon>Astyanax</taxon>
    </lineage>
</organism>
<keyword evidence="3 6" id="KW-0720">Serine protease</keyword>
<dbReference type="PROSITE" id="PS50240">
    <property type="entry name" value="TRYPSIN_DOM"/>
    <property type="match status" value="1"/>
</dbReference>
<dbReference type="FunFam" id="2.40.10.10:FF:000003">
    <property type="entry name" value="Transmembrane serine protease 3"/>
    <property type="match status" value="1"/>
</dbReference>
<dbReference type="SUPFAM" id="SSF56487">
    <property type="entry name" value="SRCR-like"/>
    <property type="match status" value="1"/>
</dbReference>
<dbReference type="Pfam" id="PF00089">
    <property type="entry name" value="Trypsin"/>
    <property type="match status" value="1"/>
</dbReference>
<dbReference type="AlphaFoldDB" id="A0A8B9JAQ3"/>
<evidence type="ECO:0000256" key="2">
    <source>
        <dbReference type="ARBA" id="ARBA00022801"/>
    </source>
</evidence>
<dbReference type="SMART" id="SM00020">
    <property type="entry name" value="Tryp_SPc"/>
    <property type="match status" value="1"/>
</dbReference>
<proteinExistence type="predicted"/>
<dbReference type="SUPFAM" id="SSF57424">
    <property type="entry name" value="LDL receptor-like module"/>
    <property type="match status" value="1"/>
</dbReference>
<evidence type="ECO:0000313" key="11">
    <source>
        <dbReference type="Proteomes" id="UP000694621"/>
    </source>
</evidence>
<sequence length="504" mass="54797">MAQRDVNDPPPPFYPVAVHAQPSLMSYEELIYGISYGYVQSPVQQYIPQNPLPVAVPIITPHSFPTAPPSGKKKQCCVCSAHCYGGSGATLFLLALLAVVIWLGIHFSTKLASAAIMQNTGGRVDYGDGAKQWSITAADSCSNLTVECDSVRDCQQGSDEINCVRFAQGGVLQVRTAQDGRFLPVCSQDWDQSYADQTCSQLGFRRSFALSSVENKISPVLNLQARTSNLIQGLVNVSSSCSNERTVTLECIDCGKQKTTTTRIIGGSVAQLGLWPWQVSLHFNGAHICGGTLISQDFVVTAAHCFSDSNPIYMDAKLWRVYTGVSSQDKLREPHYIKKILLHDQYNKDTNDYDIALLKLSSPAELSSTVNPACLPAFDKNFPFGTECWTSGFGATVEGSDTGSLDLMGVEVSIIDGRVCNGSDVYKGRISMNMMCAGDLQGGRDSCQGDSGGPLVCQDSDQRWYLTGVTSWGIGCGQRQRPGVYSKVSTLLPWIYSMMQKERP</sequence>
<keyword evidence="2 6" id="KW-0378">Hydrolase</keyword>
<evidence type="ECO:0000313" key="12">
    <source>
        <dbReference type="Proteomes" id="UP000752171"/>
    </source>
</evidence>
<dbReference type="PANTHER" id="PTHR24252">
    <property type="entry name" value="ACROSIN-RELATED"/>
    <property type="match status" value="1"/>
</dbReference>
<dbReference type="GeneID" id="103021803"/>
<keyword evidence="7 9" id="KW-0812">Transmembrane</keyword>
<evidence type="ECO:0000313" key="9">
    <source>
        <dbReference type="EMBL" id="KAG9264832.1"/>
    </source>
</evidence>
<evidence type="ECO:0000256" key="5">
    <source>
        <dbReference type="ARBA" id="ARBA00023180"/>
    </source>
</evidence>
<dbReference type="InterPro" id="IPR001314">
    <property type="entry name" value="Peptidase_S1A"/>
</dbReference>
<accession>A0A8B9JAQ3</accession>
<dbReference type="SUPFAM" id="SSF50494">
    <property type="entry name" value="Trypsin-like serine proteases"/>
    <property type="match status" value="1"/>
</dbReference>
<dbReference type="GO" id="GO:0016020">
    <property type="term" value="C:membrane"/>
    <property type="evidence" value="ECO:0007669"/>
    <property type="project" value="InterPro"/>
</dbReference>
<dbReference type="OrthoDB" id="6380398at2759"/>
<dbReference type="Ensembl" id="ENSAMXT00005016523.1">
    <property type="protein sequence ID" value="ENSAMXP00005014936.1"/>
    <property type="gene ID" value="ENSAMXG00005007931.1"/>
</dbReference>
<dbReference type="Gene3D" id="4.10.400.10">
    <property type="entry name" value="Low-density Lipoprotein Receptor"/>
    <property type="match status" value="1"/>
</dbReference>
<dbReference type="Proteomes" id="UP000694621">
    <property type="component" value="Unplaced"/>
</dbReference>
<dbReference type="PANTHER" id="PTHR24252:SF27">
    <property type="entry name" value="TRANSMEMBRANE PROTEASE SERINE 3-LIKE"/>
    <property type="match status" value="1"/>
</dbReference>
<evidence type="ECO:0000256" key="7">
    <source>
        <dbReference type="SAM" id="Phobius"/>
    </source>
</evidence>
<dbReference type="Pfam" id="PF15494">
    <property type="entry name" value="SRCR_2"/>
    <property type="match status" value="1"/>
</dbReference>
<evidence type="ECO:0000256" key="3">
    <source>
        <dbReference type="ARBA" id="ARBA00022825"/>
    </source>
</evidence>
<dbReference type="Gene3D" id="3.10.250.10">
    <property type="entry name" value="SRCR-like domain"/>
    <property type="match status" value="1"/>
</dbReference>
<dbReference type="InterPro" id="IPR033116">
    <property type="entry name" value="TRYPSIN_SER"/>
</dbReference>
<keyword evidence="4" id="KW-1015">Disulfide bond</keyword>
<evidence type="ECO:0000313" key="10">
    <source>
        <dbReference type="Ensembl" id="ENSAMXP00005014936.1"/>
    </source>
</evidence>
<dbReference type="InterPro" id="IPR036772">
    <property type="entry name" value="SRCR-like_dom_sf"/>
</dbReference>
<dbReference type="InterPro" id="IPR001254">
    <property type="entry name" value="Trypsin_dom"/>
</dbReference>
<name>A0A8B9JAQ3_ASTMX</name>
<dbReference type="OMA" id="PWIYSNM"/>
<keyword evidence="7" id="KW-0472">Membrane</keyword>
<dbReference type="InterPro" id="IPR018114">
    <property type="entry name" value="TRYPSIN_HIS"/>
</dbReference>
<dbReference type="InterPro" id="IPR009003">
    <property type="entry name" value="Peptidase_S1_PA"/>
</dbReference>
<evidence type="ECO:0000256" key="6">
    <source>
        <dbReference type="RuleBase" id="RU363034"/>
    </source>
</evidence>
<gene>
    <name evidence="10" type="primary">tmprss13a</name>
    <name evidence="9" type="synonym">TMPRSS13</name>
    <name evidence="9" type="ORF">AMEX_G21165</name>
</gene>
<dbReference type="PROSITE" id="PS00134">
    <property type="entry name" value="TRYPSIN_HIS"/>
    <property type="match status" value="1"/>
</dbReference>
<feature type="domain" description="Peptidase S1" evidence="8">
    <location>
        <begin position="264"/>
        <end position="500"/>
    </location>
</feature>
<keyword evidence="7" id="KW-1133">Transmembrane helix</keyword>
<evidence type="ECO:0000259" key="8">
    <source>
        <dbReference type="PROSITE" id="PS50240"/>
    </source>
</evidence>
<dbReference type="GO" id="GO:0004252">
    <property type="term" value="F:serine-type endopeptidase activity"/>
    <property type="evidence" value="ECO:0007669"/>
    <property type="project" value="InterPro"/>
</dbReference>
<dbReference type="InterPro" id="IPR043504">
    <property type="entry name" value="Peptidase_S1_PA_chymotrypsin"/>
</dbReference>
<evidence type="ECO:0000256" key="4">
    <source>
        <dbReference type="ARBA" id="ARBA00023157"/>
    </source>
</evidence>
<dbReference type="Gene3D" id="2.40.10.10">
    <property type="entry name" value="Trypsin-like serine proteases"/>
    <property type="match status" value="2"/>
</dbReference>
<dbReference type="PRINTS" id="PR00722">
    <property type="entry name" value="CHYMOTRYPSIN"/>
</dbReference>
<keyword evidence="1 6" id="KW-0645">Protease</keyword>